<proteinExistence type="predicted"/>
<evidence type="ECO:0000259" key="1">
    <source>
        <dbReference type="SMART" id="SM00400"/>
    </source>
</evidence>
<organism evidence="2 3">
    <name type="scientific">Alicyclobacillus hesperidum</name>
    <dbReference type="NCBI Taxonomy" id="89784"/>
    <lineage>
        <taxon>Bacteria</taxon>
        <taxon>Bacillati</taxon>
        <taxon>Bacillota</taxon>
        <taxon>Bacilli</taxon>
        <taxon>Bacillales</taxon>
        <taxon>Alicyclobacillaceae</taxon>
        <taxon>Alicyclobacillus</taxon>
    </lineage>
</organism>
<dbReference type="RefSeq" id="WP_074693755.1">
    <property type="nucleotide sequence ID" value="NZ_FNOJ01000025.1"/>
</dbReference>
<gene>
    <name evidence="2" type="ORF">SAMN04489725_12514</name>
</gene>
<dbReference type="STRING" id="89784.SAMN04489725_12514"/>
<name>A0A1H2XYF1_9BACL</name>
<dbReference type="Proteomes" id="UP000182589">
    <property type="component" value="Unassembled WGS sequence"/>
</dbReference>
<dbReference type="GO" id="GO:0008270">
    <property type="term" value="F:zinc ion binding"/>
    <property type="evidence" value="ECO:0007669"/>
    <property type="project" value="InterPro"/>
</dbReference>
<keyword evidence="3" id="KW-1185">Reference proteome</keyword>
<dbReference type="GO" id="GO:0003899">
    <property type="term" value="F:DNA-directed RNA polymerase activity"/>
    <property type="evidence" value="ECO:0007669"/>
    <property type="project" value="InterPro"/>
</dbReference>
<reference evidence="3" key="1">
    <citation type="submission" date="2016-10" db="EMBL/GenBank/DDBJ databases">
        <authorList>
            <person name="Varghese N."/>
        </authorList>
    </citation>
    <scope>NUCLEOTIDE SEQUENCE [LARGE SCALE GENOMIC DNA]</scope>
    <source>
        <strain evidence="3">DSM 12489</strain>
    </source>
</reference>
<dbReference type="GO" id="GO:0003677">
    <property type="term" value="F:DNA binding"/>
    <property type="evidence" value="ECO:0007669"/>
    <property type="project" value="InterPro"/>
</dbReference>
<evidence type="ECO:0000313" key="3">
    <source>
        <dbReference type="Proteomes" id="UP000182589"/>
    </source>
</evidence>
<dbReference type="SUPFAM" id="SSF57783">
    <property type="entry name" value="Zinc beta-ribbon"/>
    <property type="match status" value="1"/>
</dbReference>
<dbReference type="Gene3D" id="3.90.580.10">
    <property type="entry name" value="Zinc finger, CHC2-type domain"/>
    <property type="match status" value="1"/>
</dbReference>
<evidence type="ECO:0000313" key="2">
    <source>
        <dbReference type="EMBL" id="SDW97454.1"/>
    </source>
</evidence>
<dbReference type="GO" id="GO:0006260">
    <property type="term" value="P:DNA replication"/>
    <property type="evidence" value="ECO:0007669"/>
    <property type="project" value="InterPro"/>
</dbReference>
<dbReference type="EMBL" id="FNOJ01000025">
    <property type="protein sequence ID" value="SDW97454.1"/>
    <property type="molecule type" value="Genomic_DNA"/>
</dbReference>
<protein>
    <submittedName>
        <fullName evidence="2">CHC2 zinc finger</fullName>
    </submittedName>
</protein>
<dbReference type="InterPro" id="IPR002694">
    <property type="entry name" value="Znf_CHC2"/>
</dbReference>
<dbReference type="AlphaFoldDB" id="A0A1H2XYF1"/>
<accession>A0A1H2XYF1</accession>
<feature type="domain" description="Zinc finger CHC2-type" evidence="1">
    <location>
        <begin position="24"/>
        <end position="80"/>
    </location>
</feature>
<dbReference type="SMART" id="SM00400">
    <property type="entry name" value="ZnF_CHCC"/>
    <property type="match status" value="1"/>
</dbReference>
<dbReference type="InterPro" id="IPR036977">
    <property type="entry name" value="DNA_primase_Znf_CHC2"/>
</dbReference>
<dbReference type="Pfam" id="PF01807">
    <property type="entry name" value="Zn_ribbon_DnaG"/>
    <property type="match status" value="1"/>
</dbReference>
<sequence>MVSIEEVAERNGLVLYPTSRPGQWKAHCPVCGDKGRDFHLYVSSVKDTFYCHKCGAKGGAVAFHAWLLGISFNEAKADLYPQGTHKRHRHPAERLTAAQLAELGFTTHKPWRMPKGVNPLEWRRQRKVMLDWVWEEWQAHQRFEREQTERLMQLLTNASQSPLEQSTGA</sequence>